<sequence>MENPILARLERLGAKPSPLWLWTLLVLQEGERYPLPFWNEALSRAVGRKVFCPSYRALERRLEEALHSCD</sequence>
<evidence type="ECO:0000313" key="2">
    <source>
        <dbReference type="Proteomes" id="UP000660021"/>
    </source>
</evidence>
<organism evidence="1 2">
    <name type="scientific">Pseudoflavonifractor hominis</name>
    <dbReference type="NCBI Taxonomy" id="2763059"/>
    <lineage>
        <taxon>Bacteria</taxon>
        <taxon>Bacillati</taxon>
        <taxon>Bacillota</taxon>
        <taxon>Clostridia</taxon>
        <taxon>Eubacteriales</taxon>
        <taxon>Oscillospiraceae</taxon>
        <taxon>Pseudoflavonifractor</taxon>
    </lineage>
</organism>
<evidence type="ECO:0000313" key="1">
    <source>
        <dbReference type="EMBL" id="MBC5729990.1"/>
    </source>
</evidence>
<dbReference type="Proteomes" id="UP000660021">
    <property type="component" value="Unassembled WGS sequence"/>
</dbReference>
<accession>A0ABR7HR36</accession>
<name>A0ABR7HR36_9FIRM</name>
<comment type="caution">
    <text evidence="1">The sequence shown here is derived from an EMBL/GenBank/DDBJ whole genome shotgun (WGS) entry which is preliminary data.</text>
</comment>
<gene>
    <name evidence="1" type="ORF">H8S34_03985</name>
</gene>
<reference evidence="1 2" key="1">
    <citation type="submission" date="2020-08" db="EMBL/GenBank/DDBJ databases">
        <title>Genome public.</title>
        <authorList>
            <person name="Liu C."/>
            <person name="Sun Q."/>
        </authorList>
    </citation>
    <scope>NUCLEOTIDE SEQUENCE [LARGE SCALE GENOMIC DNA]</scope>
    <source>
        <strain evidence="1 2">New-38</strain>
    </source>
</reference>
<keyword evidence="2" id="KW-1185">Reference proteome</keyword>
<protein>
    <submittedName>
        <fullName evidence="1">Uncharacterized protein</fullName>
    </submittedName>
</protein>
<proteinExistence type="predicted"/>
<dbReference type="EMBL" id="JACOPR010000002">
    <property type="protein sequence ID" value="MBC5729990.1"/>
    <property type="molecule type" value="Genomic_DNA"/>
</dbReference>
<dbReference type="RefSeq" id="WP_101692329.1">
    <property type="nucleotide sequence ID" value="NZ_JACOPR010000002.1"/>
</dbReference>